<dbReference type="HAMAP" id="MF_00138">
    <property type="entry name" value="GARS"/>
    <property type="match status" value="1"/>
</dbReference>
<dbReference type="InterPro" id="IPR020562">
    <property type="entry name" value="PRibGlycinamide_synth_N"/>
</dbReference>
<comment type="cofactor">
    <cofactor evidence="1">
        <name>Mn(2+)</name>
        <dbReference type="ChEBI" id="CHEBI:29035"/>
    </cofactor>
</comment>
<dbReference type="SMART" id="SM01210">
    <property type="entry name" value="GARS_C"/>
    <property type="match status" value="1"/>
</dbReference>
<dbReference type="OrthoDB" id="9807240at2"/>
<dbReference type="SMART" id="SM01209">
    <property type="entry name" value="GARS_A"/>
    <property type="match status" value="1"/>
</dbReference>
<dbReference type="SUPFAM" id="SSF56059">
    <property type="entry name" value="Glutathione synthetase ATP-binding domain-like"/>
    <property type="match status" value="1"/>
</dbReference>
<evidence type="ECO:0000256" key="11">
    <source>
        <dbReference type="ARBA" id="ARBA00042864"/>
    </source>
</evidence>
<dbReference type="GO" id="GO:0009113">
    <property type="term" value="P:purine nucleobase biosynthetic process"/>
    <property type="evidence" value="ECO:0007669"/>
    <property type="project" value="InterPro"/>
</dbReference>
<feature type="domain" description="ATP-grasp" evidence="14">
    <location>
        <begin position="107"/>
        <end position="312"/>
    </location>
</feature>
<evidence type="ECO:0000256" key="12">
    <source>
        <dbReference type="HAMAP-Rule" id="MF_00138"/>
    </source>
</evidence>
<comment type="caution">
    <text evidence="15">The sequence shown here is derived from an EMBL/GenBank/DDBJ whole genome shotgun (WGS) entry which is preliminary data.</text>
</comment>
<keyword evidence="16" id="KW-1185">Reference proteome</keyword>
<evidence type="ECO:0000313" key="16">
    <source>
        <dbReference type="Proteomes" id="UP000290759"/>
    </source>
</evidence>
<comment type="pathway">
    <text evidence="3 12">Purine metabolism; IMP biosynthesis via de novo pathway; N(1)-(5-phospho-D-ribosyl)glycinamide from 5-phospho-alpha-D-ribose 1-diphosphate: step 2/2.</text>
</comment>
<comment type="catalytic activity">
    <reaction evidence="12">
        <text>5-phospho-beta-D-ribosylamine + glycine + ATP = N(1)-(5-phospho-beta-D-ribosyl)glycinamide + ADP + phosphate + H(+)</text>
        <dbReference type="Rhea" id="RHEA:17453"/>
        <dbReference type="ChEBI" id="CHEBI:15378"/>
        <dbReference type="ChEBI" id="CHEBI:30616"/>
        <dbReference type="ChEBI" id="CHEBI:43474"/>
        <dbReference type="ChEBI" id="CHEBI:57305"/>
        <dbReference type="ChEBI" id="CHEBI:58681"/>
        <dbReference type="ChEBI" id="CHEBI:143788"/>
        <dbReference type="ChEBI" id="CHEBI:456216"/>
        <dbReference type="EC" id="6.3.4.13"/>
    </reaction>
</comment>
<evidence type="ECO:0000256" key="9">
    <source>
        <dbReference type="ARBA" id="ARBA00038345"/>
    </source>
</evidence>
<dbReference type="InterPro" id="IPR016185">
    <property type="entry name" value="PreATP-grasp_dom_sf"/>
</dbReference>
<dbReference type="InterPro" id="IPR020560">
    <property type="entry name" value="PRibGlycinamide_synth_C-dom"/>
</dbReference>
<evidence type="ECO:0000256" key="1">
    <source>
        <dbReference type="ARBA" id="ARBA00001936"/>
    </source>
</evidence>
<keyword evidence="8 13" id="KW-0067">ATP-binding</keyword>
<proteinExistence type="inferred from homology"/>
<dbReference type="EMBL" id="QYBB01000004">
    <property type="protein sequence ID" value="RYC33056.1"/>
    <property type="molecule type" value="Genomic_DNA"/>
</dbReference>
<dbReference type="SUPFAM" id="SSF51246">
    <property type="entry name" value="Rudiment single hybrid motif"/>
    <property type="match status" value="1"/>
</dbReference>
<dbReference type="Gene3D" id="3.40.50.20">
    <property type="match status" value="1"/>
</dbReference>
<comment type="similarity">
    <text evidence="9 12">Belongs to the GARS family.</text>
</comment>
<dbReference type="PROSITE" id="PS50975">
    <property type="entry name" value="ATP_GRASP"/>
    <property type="match status" value="1"/>
</dbReference>
<dbReference type="Pfam" id="PF02843">
    <property type="entry name" value="GARS_C"/>
    <property type="match status" value="1"/>
</dbReference>
<dbReference type="InterPro" id="IPR037123">
    <property type="entry name" value="PRibGlycinamide_synth_C_sf"/>
</dbReference>
<dbReference type="PROSITE" id="PS00184">
    <property type="entry name" value="GARS"/>
    <property type="match status" value="1"/>
</dbReference>
<dbReference type="InterPro" id="IPR000115">
    <property type="entry name" value="PRibGlycinamide_synth"/>
</dbReference>
<accession>A0A4Q2UD97</accession>
<dbReference type="GO" id="GO:0004637">
    <property type="term" value="F:phosphoribosylamine-glycine ligase activity"/>
    <property type="evidence" value="ECO:0007669"/>
    <property type="project" value="UniProtKB-UniRule"/>
</dbReference>
<dbReference type="PANTHER" id="PTHR43472">
    <property type="entry name" value="PHOSPHORIBOSYLAMINE--GLYCINE LIGASE"/>
    <property type="match status" value="1"/>
</dbReference>
<keyword evidence="7 12" id="KW-0658">Purine biosynthesis</keyword>
<evidence type="ECO:0000256" key="10">
    <source>
        <dbReference type="ARBA" id="ARBA00042242"/>
    </source>
</evidence>
<dbReference type="Gene3D" id="3.90.600.10">
    <property type="entry name" value="Phosphoribosylglycinamide synthetase, C-terminal domain"/>
    <property type="match status" value="1"/>
</dbReference>
<evidence type="ECO:0000256" key="13">
    <source>
        <dbReference type="PROSITE-ProRule" id="PRU00409"/>
    </source>
</evidence>
<evidence type="ECO:0000256" key="6">
    <source>
        <dbReference type="ARBA" id="ARBA00022741"/>
    </source>
</evidence>
<name>A0A4Q2UD97_9HYPH</name>
<dbReference type="GO" id="GO:0046872">
    <property type="term" value="F:metal ion binding"/>
    <property type="evidence" value="ECO:0007669"/>
    <property type="project" value="InterPro"/>
</dbReference>
<evidence type="ECO:0000256" key="5">
    <source>
        <dbReference type="ARBA" id="ARBA00022598"/>
    </source>
</evidence>
<dbReference type="InterPro" id="IPR020559">
    <property type="entry name" value="PRibGlycinamide_synth_CS"/>
</dbReference>
<dbReference type="SUPFAM" id="SSF52440">
    <property type="entry name" value="PreATP-grasp domain"/>
    <property type="match status" value="1"/>
</dbReference>
<keyword evidence="6 13" id="KW-0547">Nucleotide-binding</keyword>
<evidence type="ECO:0000256" key="7">
    <source>
        <dbReference type="ARBA" id="ARBA00022755"/>
    </source>
</evidence>
<evidence type="ECO:0000256" key="4">
    <source>
        <dbReference type="ARBA" id="ARBA00013255"/>
    </source>
</evidence>
<dbReference type="PANTHER" id="PTHR43472:SF1">
    <property type="entry name" value="PHOSPHORIBOSYLAMINE--GLYCINE LIGASE, CHLOROPLASTIC"/>
    <property type="match status" value="1"/>
</dbReference>
<dbReference type="InterPro" id="IPR011054">
    <property type="entry name" value="Rudment_hybrid_motif"/>
</dbReference>
<dbReference type="Pfam" id="PF01071">
    <property type="entry name" value="GARS_A"/>
    <property type="match status" value="1"/>
</dbReference>
<keyword evidence="5 12" id="KW-0436">Ligase</keyword>
<protein>
    <recommendedName>
        <fullName evidence="4 12">Phosphoribosylamine--glycine ligase</fullName>
        <ecNumber evidence="4 12">6.3.4.13</ecNumber>
    </recommendedName>
    <alternativeName>
        <fullName evidence="12">GARS</fullName>
    </alternativeName>
    <alternativeName>
        <fullName evidence="10 12">Glycinamide ribonucleotide synthetase</fullName>
    </alternativeName>
    <alternativeName>
        <fullName evidence="11 12">Phosphoribosylglycinamide synthetase</fullName>
    </alternativeName>
</protein>
<evidence type="ECO:0000256" key="3">
    <source>
        <dbReference type="ARBA" id="ARBA00005174"/>
    </source>
</evidence>
<sequence>MDVLILGAGGREHALAAALAPSPRLGRLFVAPGNPGTAALAANVALDSCDPGAVVAFARREGIGLVVVGPEAPLVAGVADALEGAGIAVFGPSRAAAALEGSKGFTKDLARDVAIPTAGYGRFHSAEAARAHLADVPYPTVIKADGLAAGKGVVIAADRAEAERSVDFMFGGGFGAAGSSVVIEEFMEGEELSFFALCDGIRALPFASAQDHKRVGEGDTGPNTGGMGAISPAPVLDAALEARIMAEIVEPTLRGMRDRGTPFRGVLFVGLMLTADGPKLIEFNVRFGDPETQAMLPRLDADLLPLLEAVARGALPAGPVRLRPEVAVSVVMAARGYPDAPLKGTEVRGLDAAAAVPGVTLFHAGTRAEDGRMLADGGRVLTLVGRGRDVAEARARAYAGVDALDWPDGFCRRDIGLRSRP</sequence>
<evidence type="ECO:0000259" key="14">
    <source>
        <dbReference type="PROSITE" id="PS50975"/>
    </source>
</evidence>
<dbReference type="GO" id="GO:0005524">
    <property type="term" value="F:ATP binding"/>
    <property type="evidence" value="ECO:0007669"/>
    <property type="project" value="UniProtKB-UniRule"/>
</dbReference>
<dbReference type="Gene3D" id="3.30.470.20">
    <property type="entry name" value="ATP-grasp fold, B domain"/>
    <property type="match status" value="1"/>
</dbReference>
<comment type="cofactor">
    <cofactor evidence="2">
        <name>Mg(2+)</name>
        <dbReference type="ChEBI" id="CHEBI:18420"/>
    </cofactor>
</comment>
<dbReference type="AlphaFoldDB" id="A0A4Q2UD97"/>
<dbReference type="RefSeq" id="WP_129224609.1">
    <property type="nucleotide sequence ID" value="NZ_QYBB01000004.1"/>
</dbReference>
<dbReference type="Pfam" id="PF02844">
    <property type="entry name" value="GARS_N"/>
    <property type="match status" value="1"/>
</dbReference>
<dbReference type="InterPro" id="IPR013815">
    <property type="entry name" value="ATP_grasp_subdomain_1"/>
</dbReference>
<gene>
    <name evidence="12 15" type="primary">purD</name>
    <name evidence="15" type="ORF">D3273_05820</name>
</gene>
<reference evidence="15 16" key="2">
    <citation type="submission" date="2019-02" db="EMBL/GenBank/DDBJ databases">
        <title>'Lichenibacterium ramalinii' gen. nov. sp. nov., 'Lichenibacterium minor' gen. nov. sp. nov.</title>
        <authorList>
            <person name="Pankratov T."/>
        </authorList>
    </citation>
    <scope>NUCLEOTIDE SEQUENCE [LARGE SCALE GENOMIC DNA]</scope>
    <source>
        <strain evidence="15 16">RmlP026</strain>
    </source>
</reference>
<evidence type="ECO:0000313" key="15">
    <source>
        <dbReference type="EMBL" id="RYC33056.1"/>
    </source>
</evidence>
<dbReference type="EC" id="6.3.4.13" evidence="4 12"/>
<dbReference type="Gene3D" id="3.30.1490.20">
    <property type="entry name" value="ATP-grasp fold, A domain"/>
    <property type="match status" value="1"/>
</dbReference>
<dbReference type="GO" id="GO:0006189">
    <property type="term" value="P:'de novo' IMP biosynthetic process"/>
    <property type="evidence" value="ECO:0007669"/>
    <property type="project" value="UniProtKB-UniRule"/>
</dbReference>
<reference evidence="15 16" key="1">
    <citation type="submission" date="2018-12" db="EMBL/GenBank/DDBJ databases">
        <authorList>
            <person name="Grouzdev D.S."/>
            <person name="Krutkina M.S."/>
        </authorList>
    </citation>
    <scope>NUCLEOTIDE SEQUENCE [LARGE SCALE GENOMIC DNA]</scope>
    <source>
        <strain evidence="15 16">RmlP026</strain>
    </source>
</reference>
<dbReference type="NCBIfam" id="TIGR00877">
    <property type="entry name" value="purD"/>
    <property type="match status" value="1"/>
</dbReference>
<organism evidence="15 16">
    <name type="scientific">Lichenibacterium minor</name>
    <dbReference type="NCBI Taxonomy" id="2316528"/>
    <lineage>
        <taxon>Bacteria</taxon>
        <taxon>Pseudomonadati</taxon>
        <taxon>Pseudomonadota</taxon>
        <taxon>Alphaproteobacteria</taxon>
        <taxon>Hyphomicrobiales</taxon>
        <taxon>Lichenihabitantaceae</taxon>
        <taxon>Lichenibacterium</taxon>
    </lineage>
</organism>
<dbReference type="InterPro" id="IPR011761">
    <property type="entry name" value="ATP-grasp"/>
</dbReference>
<evidence type="ECO:0000256" key="8">
    <source>
        <dbReference type="ARBA" id="ARBA00022840"/>
    </source>
</evidence>
<dbReference type="Proteomes" id="UP000290759">
    <property type="component" value="Unassembled WGS sequence"/>
</dbReference>
<evidence type="ECO:0000256" key="2">
    <source>
        <dbReference type="ARBA" id="ARBA00001946"/>
    </source>
</evidence>
<dbReference type="UniPathway" id="UPA00074">
    <property type="reaction ID" value="UER00125"/>
</dbReference>
<dbReference type="InterPro" id="IPR020561">
    <property type="entry name" value="PRibGlycinamid_synth_ATP-grasp"/>
</dbReference>